<feature type="transmembrane region" description="Helical" evidence="1">
    <location>
        <begin position="647"/>
        <end position="669"/>
    </location>
</feature>
<name>A0AAX2CF61_9BACI</name>
<feature type="transmembrane region" description="Helical" evidence="1">
    <location>
        <begin position="612"/>
        <end position="635"/>
    </location>
</feature>
<dbReference type="RefSeq" id="WP_087098315.1">
    <property type="nucleotide sequence ID" value="NZ_CP066179.1"/>
</dbReference>
<organism evidence="2 3">
    <name type="scientific">Bacillus cytotoxicus</name>
    <dbReference type="NCBI Taxonomy" id="580165"/>
    <lineage>
        <taxon>Bacteria</taxon>
        <taxon>Bacillati</taxon>
        <taxon>Bacillota</taxon>
        <taxon>Bacilli</taxon>
        <taxon>Bacillales</taxon>
        <taxon>Bacillaceae</taxon>
        <taxon>Bacillus</taxon>
        <taxon>Bacillus cereus group</taxon>
    </lineage>
</organism>
<gene>
    <name evidence="2" type="ORF">BCB44BAC_01520</name>
</gene>
<proteinExistence type="predicted"/>
<feature type="transmembrane region" description="Helical" evidence="1">
    <location>
        <begin position="681"/>
        <end position="701"/>
    </location>
</feature>
<sequence length="718" mass="83178">MRKIIYILFTTLLFLLGIFGLDTFKEYKTNQLLYKNTTSILLNFQDAKPHSENYIAFFQKIAKKYDVSISKYIFTSEKNLTVYTTDVSLHNQVDIKEGTLPTLHSGEFLSTSQSKDKQQSGVIKQIDPQLNMTIKHLDSNTNFSGNGLYYVSTQDKQKIHDLVTELNKEVANAEVFSENHPSMLNFNVSQMIIFGLVILCLYIAIAHYLINRLKELSIIRVFGYSISKIIAHVFLLLTKPIALASFTGYLLASIYYLLHNGTNYFLYLTCLFWIFTLLFVFTLTIPAIFMIVFLFSNNTNVSKIKGEKPYTLIMILNYGLKLIFIFVLLFSVHQWNELANELNQKLASLSSWKQTKNMYATSVTFNGEHDRKIEYQTGKLIKDFYTKMEKEHKGFLIDASNYYKVNGEYTYHLNANGEDPALSPNGKSITINENYLHYNPIDSVDGTIDKKIIRKKNVMNILVPEKLRKFEKEIKKNYRQHFYFQQVEVENIYNEALGKAKNTTKEQDLSVNVIYVKDHQNYFTYDPNVEVEHNNIVTDPIAIIDTGYFDNSFYLSYVSRCFYFYSDNHDAYSTILPTISNSNVQSSIQHVDSLYDKHGQAIQDLKREKEKVTIFIVTLILSNLLLTYNVVATYYQKNKFKLYVQKLFGYSAFARNTSLILLLFAINFIPTISMYVYLGNILPFLTGLFVILLEFVFGTIFDQKISNNTFHSIIKGEH</sequence>
<evidence type="ECO:0000313" key="3">
    <source>
        <dbReference type="Proteomes" id="UP000242164"/>
    </source>
</evidence>
<comment type="caution">
    <text evidence="2">The sequence shown here is derived from an EMBL/GenBank/DDBJ whole genome shotgun (WGS) entry which is preliminary data.</text>
</comment>
<evidence type="ECO:0000256" key="1">
    <source>
        <dbReference type="SAM" id="Phobius"/>
    </source>
</evidence>
<protein>
    <submittedName>
        <fullName evidence="2">Bacteriocin-associated integral membrane protein</fullName>
    </submittedName>
</protein>
<accession>A0AAX2CF61</accession>
<dbReference type="Proteomes" id="UP000242164">
    <property type="component" value="Unassembled WGS sequence"/>
</dbReference>
<feature type="transmembrane region" description="Helical" evidence="1">
    <location>
        <begin position="264"/>
        <end position="295"/>
    </location>
</feature>
<dbReference type="AlphaFoldDB" id="A0AAX2CF61"/>
<keyword evidence="1" id="KW-0812">Transmembrane</keyword>
<feature type="transmembrane region" description="Helical" evidence="1">
    <location>
        <begin position="191"/>
        <end position="210"/>
    </location>
</feature>
<dbReference type="InterPro" id="IPR006541">
    <property type="entry name" value="Bacteriocin_ass"/>
</dbReference>
<dbReference type="EMBL" id="FMIK01000020">
    <property type="protein sequence ID" value="SCL89391.1"/>
    <property type="molecule type" value="Genomic_DNA"/>
</dbReference>
<feature type="transmembrane region" description="Helical" evidence="1">
    <location>
        <begin position="231"/>
        <end position="258"/>
    </location>
</feature>
<keyword evidence="1" id="KW-0472">Membrane</keyword>
<dbReference type="Pfam" id="PF07242">
    <property type="entry name" value="DUF1430"/>
    <property type="match status" value="1"/>
</dbReference>
<feature type="transmembrane region" description="Helical" evidence="1">
    <location>
        <begin position="315"/>
        <end position="335"/>
    </location>
</feature>
<keyword evidence="1" id="KW-1133">Transmembrane helix</keyword>
<reference evidence="2 3" key="1">
    <citation type="submission" date="2016-08" db="EMBL/GenBank/DDBJ databases">
        <authorList>
            <person name="Loux V."/>
            <person name="Rue O."/>
        </authorList>
    </citation>
    <scope>NUCLEOTIDE SEQUENCE [LARGE SCALE GENOMIC DNA]</scope>
    <source>
        <strain evidence="2 3">AFSSA_08CEB44bac</strain>
    </source>
</reference>
<evidence type="ECO:0000313" key="2">
    <source>
        <dbReference type="EMBL" id="SCL89391.1"/>
    </source>
</evidence>